<comment type="caution">
    <text evidence="1">The sequence shown here is derived from an EMBL/GenBank/DDBJ whole genome shotgun (WGS) entry which is preliminary data.</text>
</comment>
<evidence type="ECO:0008006" key="3">
    <source>
        <dbReference type="Google" id="ProtNLM"/>
    </source>
</evidence>
<dbReference type="SUPFAM" id="SSF55298">
    <property type="entry name" value="YjgF-like"/>
    <property type="match status" value="1"/>
</dbReference>
<gene>
    <name evidence="1" type="ORF">GSI_14505</name>
</gene>
<dbReference type="Gene3D" id="3.30.1330.40">
    <property type="entry name" value="RutC-like"/>
    <property type="match status" value="1"/>
</dbReference>
<dbReference type="CDD" id="cd06154">
    <property type="entry name" value="YjgF_YER057c_UK114_like_6"/>
    <property type="match status" value="1"/>
</dbReference>
<dbReference type="Proteomes" id="UP000230002">
    <property type="component" value="Unassembled WGS sequence"/>
</dbReference>
<keyword evidence="2" id="KW-1185">Reference proteome</keyword>
<evidence type="ECO:0000313" key="1">
    <source>
        <dbReference type="EMBL" id="PIL23196.1"/>
    </source>
</evidence>
<dbReference type="AlphaFoldDB" id="A0A2G8RNW7"/>
<organism evidence="1 2">
    <name type="scientific">Ganoderma sinense ZZ0214-1</name>
    <dbReference type="NCBI Taxonomy" id="1077348"/>
    <lineage>
        <taxon>Eukaryota</taxon>
        <taxon>Fungi</taxon>
        <taxon>Dikarya</taxon>
        <taxon>Basidiomycota</taxon>
        <taxon>Agaricomycotina</taxon>
        <taxon>Agaricomycetes</taxon>
        <taxon>Polyporales</taxon>
        <taxon>Polyporaceae</taxon>
        <taxon>Ganoderma</taxon>
    </lineage>
</organism>
<dbReference type="STRING" id="1077348.A0A2G8RNW7"/>
<evidence type="ECO:0000313" key="2">
    <source>
        <dbReference type="Proteomes" id="UP000230002"/>
    </source>
</evidence>
<dbReference type="OrthoDB" id="686384at2759"/>
<name>A0A2G8RNW7_9APHY</name>
<dbReference type="InterPro" id="IPR035959">
    <property type="entry name" value="RutC-like_sf"/>
</dbReference>
<dbReference type="PANTHER" id="PTHR43857:SF1">
    <property type="entry name" value="YJGH FAMILY PROTEIN"/>
    <property type="match status" value="1"/>
</dbReference>
<reference evidence="1 2" key="1">
    <citation type="journal article" date="2015" name="Sci. Rep.">
        <title>Chromosome-level genome map provides insights into diverse defense mechanisms in the medicinal fungus Ganoderma sinense.</title>
        <authorList>
            <person name="Zhu Y."/>
            <person name="Xu J."/>
            <person name="Sun C."/>
            <person name="Zhou S."/>
            <person name="Xu H."/>
            <person name="Nelson D.R."/>
            <person name="Qian J."/>
            <person name="Song J."/>
            <person name="Luo H."/>
            <person name="Xiang L."/>
            <person name="Li Y."/>
            <person name="Xu Z."/>
            <person name="Ji A."/>
            <person name="Wang L."/>
            <person name="Lu S."/>
            <person name="Hayward A."/>
            <person name="Sun W."/>
            <person name="Li X."/>
            <person name="Schwartz D.C."/>
            <person name="Wang Y."/>
            <person name="Chen S."/>
        </authorList>
    </citation>
    <scope>NUCLEOTIDE SEQUENCE [LARGE SCALE GENOMIC DNA]</scope>
    <source>
        <strain evidence="1 2">ZZ0214-1</strain>
    </source>
</reference>
<dbReference type="Pfam" id="PF01042">
    <property type="entry name" value="Ribonuc_L-PSP"/>
    <property type="match status" value="1"/>
</dbReference>
<proteinExistence type="predicted"/>
<dbReference type="EMBL" id="AYKW01000068">
    <property type="protein sequence ID" value="PIL23196.1"/>
    <property type="molecule type" value="Genomic_DNA"/>
</dbReference>
<accession>A0A2G8RNW7</accession>
<dbReference type="PANTHER" id="PTHR43857">
    <property type="entry name" value="BLR7761 PROTEIN"/>
    <property type="match status" value="1"/>
</dbReference>
<dbReference type="InterPro" id="IPR006175">
    <property type="entry name" value="YjgF/YER057c/UK114"/>
</dbReference>
<protein>
    <recommendedName>
        <fullName evidence="3">YjgF-like protein</fullName>
    </recommendedName>
</protein>
<sequence length="163" mass="17942">MQHHRTNNPYEAKFGYSRAVRKGPFIFVSGTTSIDPVSGELRHPGSAYDQARAIFDEIARAVVALGGRKGDIVRVRMFVAEEEDSAKVGEALKDALGDVSPAATMIVGSRFVSSDMLVEVEADAVVLVRVFEIFLHGRWWSKDDTVIHTFPTLDSFSLLVQST</sequence>